<dbReference type="EMBL" id="MU276543">
    <property type="protein sequence ID" value="KAI0038277.1"/>
    <property type="molecule type" value="Genomic_DNA"/>
</dbReference>
<reference evidence="1" key="2">
    <citation type="journal article" date="2022" name="New Phytol.">
        <title>Evolutionary transition to the ectomycorrhizal habit in the genomes of a hyperdiverse lineage of mushroom-forming fungi.</title>
        <authorList>
            <person name="Looney B."/>
            <person name="Miyauchi S."/>
            <person name="Morin E."/>
            <person name="Drula E."/>
            <person name="Courty P.E."/>
            <person name="Kohler A."/>
            <person name="Kuo A."/>
            <person name="LaButti K."/>
            <person name="Pangilinan J."/>
            <person name="Lipzen A."/>
            <person name="Riley R."/>
            <person name="Andreopoulos W."/>
            <person name="He G."/>
            <person name="Johnson J."/>
            <person name="Nolan M."/>
            <person name="Tritt A."/>
            <person name="Barry K.W."/>
            <person name="Grigoriev I.V."/>
            <person name="Nagy L.G."/>
            <person name="Hibbett D."/>
            <person name="Henrissat B."/>
            <person name="Matheny P.B."/>
            <person name="Labbe J."/>
            <person name="Martin F.M."/>
        </authorList>
    </citation>
    <scope>NUCLEOTIDE SEQUENCE</scope>
    <source>
        <strain evidence="1">FP105234-sp</strain>
    </source>
</reference>
<reference evidence="1" key="1">
    <citation type="submission" date="2021-02" db="EMBL/GenBank/DDBJ databases">
        <authorList>
            <consortium name="DOE Joint Genome Institute"/>
            <person name="Ahrendt S."/>
            <person name="Looney B.P."/>
            <person name="Miyauchi S."/>
            <person name="Morin E."/>
            <person name="Drula E."/>
            <person name="Courty P.E."/>
            <person name="Chicoki N."/>
            <person name="Fauchery L."/>
            <person name="Kohler A."/>
            <person name="Kuo A."/>
            <person name="Labutti K."/>
            <person name="Pangilinan J."/>
            <person name="Lipzen A."/>
            <person name="Riley R."/>
            <person name="Andreopoulos W."/>
            <person name="He G."/>
            <person name="Johnson J."/>
            <person name="Barry K.W."/>
            <person name="Grigoriev I.V."/>
            <person name="Nagy L."/>
            <person name="Hibbett D."/>
            <person name="Henrissat B."/>
            <person name="Matheny P.B."/>
            <person name="Labbe J."/>
            <person name="Martin F."/>
        </authorList>
    </citation>
    <scope>NUCLEOTIDE SEQUENCE</scope>
    <source>
        <strain evidence="1">FP105234-sp</strain>
    </source>
</reference>
<organism evidence="1 2">
    <name type="scientific">Auriscalpium vulgare</name>
    <dbReference type="NCBI Taxonomy" id="40419"/>
    <lineage>
        <taxon>Eukaryota</taxon>
        <taxon>Fungi</taxon>
        <taxon>Dikarya</taxon>
        <taxon>Basidiomycota</taxon>
        <taxon>Agaricomycotina</taxon>
        <taxon>Agaricomycetes</taxon>
        <taxon>Russulales</taxon>
        <taxon>Auriscalpiaceae</taxon>
        <taxon>Auriscalpium</taxon>
    </lineage>
</organism>
<evidence type="ECO:0000313" key="1">
    <source>
        <dbReference type="EMBL" id="KAI0038277.1"/>
    </source>
</evidence>
<evidence type="ECO:0000313" key="2">
    <source>
        <dbReference type="Proteomes" id="UP000814033"/>
    </source>
</evidence>
<dbReference type="Proteomes" id="UP000814033">
    <property type="component" value="Unassembled WGS sequence"/>
</dbReference>
<gene>
    <name evidence="1" type="ORF">FA95DRAFT_1452789</name>
</gene>
<keyword evidence="2" id="KW-1185">Reference proteome</keyword>
<comment type="caution">
    <text evidence="1">The sequence shown here is derived from an EMBL/GenBank/DDBJ whole genome shotgun (WGS) entry which is preliminary data.</text>
</comment>
<feature type="non-terminal residue" evidence="1">
    <location>
        <position position="1"/>
    </location>
</feature>
<protein>
    <submittedName>
        <fullName evidence="1">Uncharacterized protein</fullName>
    </submittedName>
</protein>
<accession>A0ACB8R335</accession>
<proteinExistence type="predicted"/>
<name>A0ACB8R335_9AGAM</name>
<feature type="non-terminal residue" evidence="1">
    <location>
        <position position="63"/>
    </location>
</feature>
<sequence length="63" mass="6318">QGIGKSAALLFAKEGAKVVVSDLDEHKAQLVVDEIRAAGGDAIAVGGDVAADDFPEKVLGATI</sequence>